<accession>A0A6T6LLA0</accession>
<reference evidence="2" key="1">
    <citation type="submission" date="2021-01" db="EMBL/GenBank/DDBJ databases">
        <authorList>
            <person name="Corre E."/>
            <person name="Pelletier E."/>
            <person name="Niang G."/>
            <person name="Scheremetjew M."/>
            <person name="Finn R."/>
            <person name="Kale V."/>
            <person name="Holt S."/>
            <person name="Cochrane G."/>
            <person name="Meng A."/>
            <person name="Brown T."/>
            <person name="Cohen L."/>
        </authorList>
    </citation>
    <scope>NUCLEOTIDE SEQUENCE</scope>
    <source>
        <strain evidence="2">UTEX LB 2760</strain>
    </source>
</reference>
<evidence type="ECO:0000313" key="2">
    <source>
        <dbReference type="EMBL" id="CAD8395140.1"/>
    </source>
</evidence>
<gene>
    <name evidence="1" type="ORF">RMAR0315_LOCUS5125</name>
    <name evidence="2" type="ORF">RMAR0315_LOCUS5126</name>
</gene>
<sequence length="105" mass="11387">MLLVQLRLGHSLSSSVSPWPSTSEPHSFWSSSGDLLSASRAWLTSMASSFYMPDVATRVEATRDKLRPCGVHAFVKASSEERLPFANSLKELNCTATMARGQAVG</sequence>
<proteinExistence type="predicted"/>
<dbReference type="EMBL" id="HBEK01009264">
    <property type="protein sequence ID" value="CAD8395139.1"/>
    <property type="molecule type" value="Transcribed_RNA"/>
</dbReference>
<organism evidence="2">
    <name type="scientific">Rhodosorus marinus</name>
    <dbReference type="NCBI Taxonomy" id="101924"/>
    <lineage>
        <taxon>Eukaryota</taxon>
        <taxon>Rhodophyta</taxon>
        <taxon>Stylonematophyceae</taxon>
        <taxon>Stylonematales</taxon>
        <taxon>Stylonemataceae</taxon>
        <taxon>Rhodosorus</taxon>
    </lineage>
</organism>
<dbReference type="AlphaFoldDB" id="A0A6T6LLA0"/>
<evidence type="ECO:0000313" key="1">
    <source>
        <dbReference type="EMBL" id="CAD8395139.1"/>
    </source>
</evidence>
<name>A0A6T6LLA0_9RHOD</name>
<protein>
    <submittedName>
        <fullName evidence="2">Uncharacterized protein</fullName>
    </submittedName>
</protein>
<dbReference type="EMBL" id="HBEK01009265">
    <property type="protein sequence ID" value="CAD8395140.1"/>
    <property type="molecule type" value="Transcribed_RNA"/>
</dbReference>